<comment type="caution">
    <text evidence="1">The sequence shown here is derived from an EMBL/GenBank/DDBJ whole genome shotgun (WGS) entry which is preliminary data.</text>
</comment>
<dbReference type="EMBL" id="JASPKY010000483">
    <property type="protein sequence ID" value="KAK9695373.1"/>
    <property type="molecule type" value="Genomic_DNA"/>
</dbReference>
<dbReference type="Proteomes" id="UP001458880">
    <property type="component" value="Unassembled WGS sequence"/>
</dbReference>
<reference evidence="1 2" key="1">
    <citation type="journal article" date="2024" name="BMC Genomics">
        <title>De novo assembly and annotation of Popillia japonica's genome with initial clues to its potential as an invasive pest.</title>
        <authorList>
            <person name="Cucini C."/>
            <person name="Boschi S."/>
            <person name="Funari R."/>
            <person name="Cardaioli E."/>
            <person name="Iannotti N."/>
            <person name="Marturano G."/>
            <person name="Paoli F."/>
            <person name="Bruttini M."/>
            <person name="Carapelli A."/>
            <person name="Frati F."/>
            <person name="Nardi F."/>
        </authorList>
    </citation>
    <scope>NUCLEOTIDE SEQUENCE [LARGE SCALE GENOMIC DNA]</scope>
    <source>
        <strain evidence="1">DMR45628</strain>
    </source>
</reference>
<sequence length="95" mass="11106">MKPHCIWRLEYQLTGLALLPKEGDELKEYFKILEKHHPQNAPILNTQRSINAVIYYGVICKCNLPNFEVSVQRPVQQSLDTLQKTMTNMKMKESM</sequence>
<protein>
    <submittedName>
        <fullName evidence="1">Uncharacterized protein</fullName>
    </submittedName>
</protein>
<dbReference type="AlphaFoldDB" id="A0AAW1IYG9"/>
<proteinExistence type="predicted"/>
<accession>A0AAW1IYG9</accession>
<organism evidence="1 2">
    <name type="scientific">Popillia japonica</name>
    <name type="common">Japanese beetle</name>
    <dbReference type="NCBI Taxonomy" id="7064"/>
    <lineage>
        <taxon>Eukaryota</taxon>
        <taxon>Metazoa</taxon>
        <taxon>Ecdysozoa</taxon>
        <taxon>Arthropoda</taxon>
        <taxon>Hexapoda</taxon>
        <taxon>Insecta</taxon>
        <taxon>Pterygota</taxon>
        <taxon>Neoptera</taxon>
        <taxon>Endopterygota</taxon>
        <taxon>Coleoptera</taxon>
        <taxon>Polyphaga</taxon>
        <taxon>Scarabaeiformia</taxon>
        <taxon>Scarabaeidae</taxon>
        <taxon>Rutelinae</taxon>
        <taxon>Popillia</taxon>
    </lineage>
</organism>
<evidence type="ECO:0000313" key="2">
    <source>
        <dbReference type="Proteomes" id="UP001458880"/>
    </source>
</evidence>
<evidence type="ECO:0000313" key="1">
    <source>
        <dbReference type="EMBL" id="KAK9695373.1"/>
    </source>
</evidence>
<gene>
    <name evidence="1" type="ORF">QE152_g32610</name>
</gene>
<keyword evidence="2" id="KW-1185">Reference proteome</keyword>
<name>A0AAW1IYG9_POPJA</name>